<dbReference type="EMBL" id="WIXE01004322">
    <property type="protein sequence ID" value="KAK5983143.1"/>
    <property type="molecule type" value="Genomic_DNA"/>
</dbReference>
<keyword evidence="3" id="KW-1185">Reference proteome</keyword>
<dbReference type="Proteomes" id="UP001331761">
    <property type="component" value="Unassembled WGS sequence"/>
</dbReference>
<reference evidence="2 3" key="1">
    <citation type="submission" date="2019-10" db="EMBL/GenBank/DDBJ databases">
        <title>Assembly and Annotation for the nematode Trichostrongylus colubriformis.</title>
        <authorList>
            <person name="Martin J."/>
        </authorList>
    </citation>
    <scope>NUCLEOTIDE SEQUENCE [LARGE SCALE GENOMIC DNA]</scope>
    <source>
        <strain evidence="2">G859</strain>
        <tissue evidence="2">Whole worm</tissue>
    </source>
</reference>
<sequence>MTQSCHVFSVAKALWSRITRQSKWCRCKICRDKILNGPDPLFLSEDAQKLQKMLRQKPKAYKKRKQLANKYLHHGKNCDGMCNFQEPMLDTPDSDSDEARSYSVPPTSTIPQIPHKRDVKIATTAPLATKVEKSVRFAEPLHQESVEDRCGTRESTLSSPGDEETLSTVKRKDASKEYIDYFENRVDHGKYGKPGKESGIKILSSLHTILEHTTSSCSSESAEINNDSDDEFRKEDELNLYEVHLPPKLPQRLTHLYDEKHINSDESMNSYGTITSQELLDAFHKAAQENDIAPLSSLYNDKATCVNESYLHTSLV</sequence>
<evidence type="ECO:0000313" key="2">
    <source>
        <dbReference type="EMBL" id="KAK5983143.1"/>
    </source>
</evidence>
<feature type="compositionally biased region" description="Basic and acidic residues" evidence="1">
    <location>
        <begin position="143"/>
        <end position="152"/>
    </location>
</feature>
<protein>
    <submittedName>
        <fullName evidence="2">Uncharacterized protein</fullName>
    </submittedName>
</protein>
<dbReference type="AlphaFoldDB" id="A0AAN8G856"/>
<feature type="region of interest" description="Disordered" evidence="1">
    <location>
        <begin position="91"/>
        <end position="112"/>
    </location>
</feature>
<evidence type="ECO:0000256" key="1">
    <source>
        <dbReference type="SAM" id="MobiDB-lite"/>
    </source>
</evidence>
<comment type="caution">
    <text evidence="2">The sequence shown here is derived from an EMBL/GenBank/DDBJ whole genome shotgun (WGS) entry which is preliminary data.</text>
</comment>
<accession>A0AAN8G856</accession>
<gene>
    <name evidence="2" type="ORF">GCK32_001348</name>
</gene>
<name>A0AAN8G856_TRICO</name>
<proteinExistence type="predicted"/>
<organism evidence="2 3">
    <name type="scientific">Trichostrongylus colubriformis</name>
    <name type="common">Black scour worm</name>
    <dbReference type="NCBI Taxonomy" id="6319"/>
    <lineage>
        <taxon>Eukaryota</taxon>
        <taxon>Metazoa</taxon>
        <taxon>Ecdysozoa</taxon>
        <taxon>Nematoda</taxon>
        <taxon>Chromadorea</taxon>
        <taxon>Rhabditida</taxon>
        <taxon>Rhabditina</taxon>
        <taxon>Rhabditomorpha</taxon>
        <taxon>Strongyloidea</taxon>
        <taxon>Trichostrongylidae</taxon>
        <taxon>Trichostrongylus</taxon>
    </lineage>
</organism>
<feature type="region of interest" description="Disordered" evidence="1">
    <location>
        <begin position="143"/>
        <end position="170"/>
    </location>
</feature>
<evidence type="ECO:0000313" key="3">
    <source>
        <dbReference type="Proteomes" id="UP001331761"/>
    </source>
</evidence>